<name>A0A830B7H5_9LAMI</name>
<accession>A0A830B7H5</accession>
<dbReference type="PANTHER" id="PTHR33144:SF35">
    <property type="entry name" value="TRANSPOSASE, PTTA_EN_SPM, PLANT-RELATED"/>
    <property type="match status" value="1"/>
</dbReference>
<evidence type="ECO:0000256" key="1">
    <source>
        <dbReference type="SAM" id="MobiDB-lite"/>
    </source>
</evidence>
<organism evidence="2 3">
    <name type="scientific">Phtheirospermum japonicum</name>
    <dbReference type="NCBI Taxonomy" id="374723"/>
    <lineage>
        <taxon>Eukaryota</taxon>
        <taxon>Viridiplantae</taxon>
        <taxon>Streptophyta</taxon>
        <taxon>Embryophyta</taxon>
        <taxon>Tracheophyta</taxon>
        <taxon>Spermatophyta</taxon>
        <taxon>Magnoliopsida</taxon>
        <taxon>eudicotyledons</taxon>
        <taxon>Gunneridae</taxon>
        <taxon>Pentapetalae</taxon>
        <taxon>asterids</taxon>
        <taxon>lamiids</taxon>
        <taxon>Lamiales</taxon>
        <taxon>Orobanchaceae</taxon>
        <taxon>Orobanchaceae incertae sedis</taxon>
        <taxon>Phtheirospermum</taxon>
    </lineage>
</organism>
<dbReference type="PANTHER" id="PTHR33144">
    <property type="entry name" value="OS10G0409366 PROTEIN-RELATED"/>
    <property type="match status" value="1"/>
</dbReference>
<evidence type="ECO:0000313" key="3">
    <source>
        <dbReference type="Proteomes" id="UP000653305"/>
    </source>
</evidence>
<keyword evidence="3" id="KW-1185">Reference proteome</keyword>
<protein>
    <submittedName>
        <fullName evidence="2">Uncharacterized protein</fullName>
    </submittedName>
</protein>
<sequence>MRSYSGSQLIEGDGGCRFDLVNNDDGSQMVKDNPNAKKRFDLLDEDDEDDGYQSSDAYVSLKEKETRGPTMCKDVHGWTLNYRKPILLNGNGQPIGLDDVTLRQYTRFYGSIARDPDLAPLDFLDCRYVPNKDNIWDYVKEISENKPPSEAVMYKETHKRIKGRKYKTPHMEEVPYLGKNRLLGRCTKKEKQPSKSSVLIPDDFLLPYKAQLFKDAVGEVMKLLNDRIPSETLASVASSPNGHTFGDVNNNELCQVKVNPIEYF</sequence>
<comment type="caution">
    <text evidence="2">The sequence shown here is derived from an EMBL/GenBank/DDBJ whole genome shotgun (WGS) entry which is preliminary data.</text>
</comment>
<reference evidence="2" key="1">
    <citation type="submission" date="2020-07" db="EMBL/GenBank/DDBJ databases">
        <title>Ethylene signaling mediates host invasion by parasitic plants.</title>
        <authorList>
            <person name="Yoshida S."/>
        </authorList>
    </citation>
    <scope>NUCLEOTIDE SEQUENCE</scope>
    <source>
        <strain evidence="2">Okayama</strain>
    </source>
</reference>
<dbReference type="Proteomes" id="UP000653305">
    <property type="component" value="Unassembled WGS sequence"/>
</dbReference>
<dbReference type="AlphaFoldDB" id="A0A830B7H5"/>
<evidence type="ECO:0000313" key="2">
    <source>
        <dbReference type="EMBL" id="GFP83630.1"/>
    </source>
</evidence>
<dbReference type="OrthoDB" id="1913335at2759"/>
<gene>
    <name evidence="2" type="ORF">PHJA_000506400</name>
</gene>
<feature type="region of interest" description="Disordered" evidence="1">
    <location>
        <begin position="24"/>
        <end position="53"/>
    </location>
</feature>
<proteinExistence type="predicted"/>
<dbReference type="EMBL" id="BMAC01000066">
    <property type="protein sequence ID" value="GFP83630.1"/>
    <property type="molecule type" value="Genomic_DNA"/>
</dbReference>